<dbReference type="Proteomes" id="UP000178661">
    <property type="component" value="Unassembled WGS sequence"/>
</dbReference>
<dbReference type="AlphaFoldDB" id="A0A1F6Y561"/>
<sequence>MSDRARELLELLYVPEAVYLQEVVAYSTEQKSATGRFAVPLSHSYTRQPIEYVTAEQYVRCLSQLSYVVVGFLIQDKVADFNFADFETFKRLMVECKMWFRRSDLRYLKNITKGTDFELSLTLKEVGTLRVFSICVLEISGVIRGELEFVAPLNDKG</sequence>
<dbReference type="Gene3D" id="3.10.129.30">
    <property type="entry name" value="Rv0098, thioesterase-like hot dog domain"/>
    <property type="match status" value="1"/>
</dbReference>
<organism evidence="1 2">
    <name type="scientific">Candidatus Nomurabacteria bacterium RIFCSPLOWO2_12_FULL_37_8</name>
    <dbReference type="NCBI Taxonomy" id="1801793"/>
    <lineage>
        <taxon>Bacteria</taxon>
        <taxon>Candidatus Nomuraibacteriota</taxon>
    </lineage>
</organism>
<evidence type="ECO:0000313" key="1">
    <source>
        <dbReference type="EMBL" id="OGJ01521.1"/>
    </source>
</evidence>
<dbReference type="EMBL" id="MFVR01000017">
    <property type="protein sequence ID" value="OGJ01521.1"/>
    <property type="molecule type" value="Genomic_DNA"/>
</dbReference>
<accession>A0A1F6Y561</accession>
<name>A0A1F6Y561_9BACT</name>
<dbReference type="InterPro" id="IPR043064">
    <property type="entry name" value="FcoT_ThioEstase_Rv0098-like_sf"/>
</dbReference>
<gene>
    <name evidence="1" type="ORF">A3G98_00275</name>
</gene>
<proteinExistence type="predicted"/>
<comment type="caution">
    <text evidence="1">The sequence shown here is derived from an EMBL/GenBank/DDBJ whole genome shotgun (WGS) entry which is preliminary data.</text>
</comment>
<reference evidence="1 2" key="1">
    <citation type="journal article" date="2016" name="Nat. Commun.">
        <title>Thousands of microbial genomes shed light on interconnected biogeochemical processes in an aquifer system.</title>
        <authorList>
            <person name="Anantharaman K."/>
            <person name="Brown C.T."/>
            <person name="Hug L.A."/>
            <person name="Sharon I."/>
            <person name="Castelle C.J."/>
            <person name="Probst A.J."/>
            <person name="Thomas B.C."/>
            <person name="Singh A."/>
            <person name="Wilkins M.J."/>
            <person name="Karaoz U."/>
            <person name="Brodie E.L."/>
            <person name="Williams K.H."/>
            <person name="Hubbard S.S."/>
            <person name="Banfield J.F."/>
        </authorList>
    </citation>
    <scope>NUCLEOTIDE SEQUENCE [LARGE SCALE GENOMIC DNA]</scope>
</reference>
<evidence type="ECO:0000313" key="2">
    <source>
        <dbReference type="Proteomes" id="UP000178661"/>
    </source>
</evidence>
<protein>
    <submittedName>
        <fullName evidence="1">Uncharacterized protein</fullName>
    </submittedName>
</protein>